<keyword evidence="7 15" id="KW-1133">Transmembrane helix</keyword>
<dbReference type="CDD" id="cd00112">
    <property type="entry name" value="LDLa"/>
    <property type="match status" value="5"/>
</dbReference>
<dbReference type="SMART" id="SM00135">
    <property type="entry name" value="LY"/>
    <property type="match status" value="4"/>
</dbReference>
<organism evidence="18 19">
    <name type="scientific">Toxocara canis</name>
    <name type="common">Canine roundworm</name>
    <dbReference type="NCBI Taxonomy" id="6265"/>
    <lineage>
        <taxon>Eukaryota</taxon>
        <taxon>Metazoa</taxon>
        <taxon>Ecdysozoa</taxon>
        <taxon>Nematoda</taxon>
        <taxon>Chromadorea</taxon>
        <taxon>Rhabditida</taxon>
        <taxon>Spirurina</taxon>
        <taxon>Ascaridomorpha</taxon>
        <taxon>Ascaridoidea</taxon>
        <taxon>Toxocaridae</taxon>
        <taxon>Toxocara</taxon>
    </lineage>
</organism>
<comment type="subcellular location">
    <subcellularLocation>
        <location evidence="1">Membrane</location>
        <topology evidence="1">Single-pass type I membrane protein</topology>
    </subcellularLocation>
</comment>
<feature type="signal peptide" evidence="16">
    <location>
        <begin position="1"/>
        <end position="23"/>
    </location>
</feature>
<dbReference type="PROSITE" id="PS01187">
    <property type="entry name" value="EGF_CA"/>
    <property type="match status" value="1"/>
</dbReference>
<feature type="disulfide bond" evidence="13">
    <location>
        <begin position="127"/>
        <end position="145"/>
    </location>
</feature>
<keyword evidence="5 16" id="KW-0732">Signal</keyword>
<dbReference type="InterPro" id="IPR023415">
    <property type="entry name" value="LDLR_class-A_CS"/>
</dbReference>
<proteinExistence type="predicted"/>
<dbReference type="InterPro" id="IPR002172">
    <property type="entry name" value="LDrepeatLR_classA_rpt"/>
</dbReference>
<keyword evidence="19" id="KW-1185">Reference proteome</keyword>
<dbReference type="PROSITE" id="PS50026">
    <property type="entry name" value="EGF_3"/>
    <property type="match status" value="1"/>
</dbReference>
<dbReference type="PROSITE" id="PS51120">
    <property type="entry name" value="LDLRB"/>
    <property type="match status" value="2"/>
</dbReference>
<feature type="disulfide bond" evidence="13">
    <location>
        <begin position="81"/>
        <end position="99"/>
    </location>
</feature>
<dbReference type="InterPro" id="IPR000033">
    <property type="entry name" value="LDLR_classB_rpt"/>
</dbReference>
<keyword evidence="6" id="KW-0677">Repeat</keyword>
<dbReference type="SMART" id="SM00179">
    <property type="entry name" value="EGF_CA"/>
    <property type="match status" value="2"/>
</dbReference>
<dbReference type="CDD" id="cd00054">
    <property type="entry name" value="EGF_CA"/>
    <property type="match status" value="1"/>
</dbReference>
<evidence type="ECO:0000256" key="14">
    <source>
        <dbReference type="PROSITE-ProRule" id="PRU00461"/>
    </source>
</evidence>
<feature type="repeat" description="LDL-receptor class B" evidence="14">
    <location>
        <begin position="579"/>
        <end position="621"/>
    </location>
</feature>
<dbReference type="AlphaFoldDB" id="A0A0B2VBT4"/>
<dbReference type="InterPro" id="IPR000152">
    <property type="entry name" value="EGF-type_Asp/Asn_hydroxyl_site"/>
</dbReference>
<dbReference type="InterPro" id="IPR036055">
    <property type="entry name" value="LDL_receptor-like_sf"/>
</dbReference>
<dbReference type="SUPFAM" id="SSF57196">
    <property type="entry name" value="EGF/Laminin"/>
    <property type="match status" value="3"/>
</dbReference>
<evidence type="ECO:0000256" key="7">
    <source>
        <dbReference type="ARBA" id="ARBA00022989"/>
    </source>
</evidence>
<keyword evidence="8 15" id="KW-0472">Membrane</keyword>
<accession>A0A0B2VBT4</accession>
<comment type="caution">
    <text evidence="18">The sequence shown here is derived from an EMBL/GenBank/DDBJ whole genome shotgun (WGS) entry which is preliminary data.</text>
</comment>
<keyword evidence="11" id="KW-0325">Glycoprotein</keyword>
<name>A0A0B2VBT4_TOXCA</name>
<evidence type="ECO:0000256" key="16">
    <source>
        <dbReference type="SAM" id="SignalP"/>
    </source>
</evidence>
<evidence type="ECO:0000313" key="19">
    <source>
        <dbReference type="Proteomes" id="UP000031036"/>
    </source>
</evidence>
<feature type="disulfide bond" evidence="13">
    <location>
        <begin position="235"/>
        <end position="253"/>
    </location>
</feature>
<evidence type="ECO:0000313" key="18">
    <source>
        <dbReference type="EMBL" id="KHN78902.1"/>
    </source>
</evidence>
<keyword evidence="3" id="KW-0254">Endocytosis</keyword>
<dbReference type="PANTHER" id="PTHR22722">
    <property type="entry name" value="LOW-DENSITY LIPOPROTEIN RECEPTOR-RELATED PROTEIN 2-RELATED"/>
    <property type="match status" value="1"/>
</dbReference>
<feature type="transmembrane region" description="Helical" evidence="15">
    <location>
        <begin position="743"/>
        <end position="764"/>
    </location>
</feature>
<evidence type="ECO:0000256" key="12">
    <source>
        <dbReference type="PROSITE-ProRule" id="PRU00076"/>
    </source>
</evidence>
<dbReference type="Gene3D" id="4.10.400.10">
    <property type="entry name" value="Low-density Lipoprotein Receptor"/>
    <property type="match status" value="5"/>
</dbReference>
<feature type="disulfide bond" evidence="13">
    <location>
        <begin position="228"/>
        <end position="240"/>
    </location>
</feature>
<dbReference type="EMBL" id="JPKZ01002006">
    <property type="protein sequence ID" value="KHN78902.1"/>
    <property type="molecule type" value="Genomic_DNA"/>
</dbReference>
<reference evidence="18 19" key="1">
    <citation type="submission" date="2014-11" db="EMBL/GenBank/DDBJ databases">
        <title>Genetic blueprint of the zoonotic pathogen Toxocara canis.</title>
        <authorList>
            <person name="Zhu X.-Q."/>
            <person name="Korhonen P.K."/>
            <person name="Cai H."/>
            <person name="Young N.D."/>
            <person name="Nejsum P."/>
            <person name="von Samson-Himmelstjerna G."/>
            <person name="Boag P.R."/>
            <person name="Tan P."/>
            <person name="Li Q."/>
            <person name="Min J."/>
            <person name="Yang Y."/>
            <person name="Wang X."/>
            <person name="Fang X."/>
            <person name="Hall R.S."/>
            <person name="Hofmann A."/>
            <person name="Sternberg P.W."/>
            <person name="Jex A.R."/>
            <person name="Gasser R.B."/>
        </authorList>
    </citation>
    <scope>NUCLEOTIDE SEQUENCE [LARGE SCALE GENOMIC DNA]</scope>
    <source>
        <strain evidence="18">PN_DK_2014</strain>
    </source>
</reference>
<dbReference type="Pfam" id="PF00058">
    <property type="entry name" value="Ldl_recept_b"/>
    <property type="match status" value="1"/>
</dbReference>
<evidence type="ECO:0000256" key="8">
    <source>
        <dbReference type="ARBA" id="ARBA00023136"/>
    </source>
</evidence>
<evidence type="ECO:0000259" key="17">
    <source>
        <dbReference type="PROSITE" id="PS50026"/>
    </source>
</evidence>
<sequence>MLWFGLWMLLFPTLGISFANASASRFCHNETEFDCGYEENGTRKCIPIDWMCDNLVDCRLNAHDESRCRYIHYCPRDTLACRNGECLDAVFKCNGFDDCGDGTDERGCDERSKQSTPIKCAKGQFRCIRGPCITVGAKCDKIRDCPEGDDEEGCPATVNKTVTCAENQFMCDNSCLPLLWKCDGMSDCLDGTDELEERCRMELEEEEELLRLPSRDEYHRLSLSNSFCNASQYLCEPGMCIARTKLCDNHEDCPRGNDEGLRCGECASYGCSHLCTDTPDGPQCSCEEGEMLAVDDRTCVDVNECDTHAGVCSHKCINTERAFRCECFDGYDLGWDKHSCHAKPDPYSAILFSLGSQVRYMPPYSMRSRTGYGIYQHNEKVGTVVRSITFVPSSNQLLMAVSNVDHHGHIHSATDGLQKCVVEGVSGIANLAFDWVARNVYYTAQHPSSVTGVGACGLNGRFCRLLVKGVVSERYYRRQIYRGLVVNPLHAAMYWIDVPGSFDSPKIMAASMDGASVRTLVSAKLEHPQGLAMDYIKQRLYFADIELRLIETVDVVSRERSTVTSQGVHHPYELAFFDNYVYWTDWSTEAVVVSRVNGNEAPHVVHSLEQMPYGLAVNHTSYWNTTMRNPCEDLQCDHLCVLTSGVKGDVVGRCVCPNLYKDSERLGCVPMNATEVPSLCTTMMAEYCEKGSGCLNGGTCVKEVNSHGHVEAITCKCAEGFYGQFCELGSAWSSDRLTGGGGAWLPILLIFLLLAMIAVTAYFASEKCPFIRHAADALLTMRLVQLIIPPDEDMERIIKPKSMVYEADSFSNPSYGVPDKETAPLSNGASPTYNTLPEPAVIPERHYEPPRFTVDSS</sequence>
<dbReference type="OMA" id="GVHHPYD"/>
<keyword evidence="10 18" id="KW-0675">Receptor</keyword>
<dbReference type="GO" id="GO:0005509">
    <property type="term" value="F:calcium ion binding"/>
    <property type="evidence" value="ECO:0007669"/>
    <property type="project" value="InterPro"/>
</dbReference>
<comment type="caution">
    <text evidence="12">Lacks conserved residue(s) required for the propagation of feature annotation.</text>
</comment>
<dbReference type="OrthoDB" id="9990982at2759"/>
<evidence type="ECO:0000256" key="2">
    <source>
        <dbReference type="ARBA" id="ARBA00022536"/>
    </source>
</evidence>
<dbReference type="PRINTS" id="PR00261">
    <property type="entry name" value="LDLRECEPTOR"/>
</dbReference>
<dbReference type="PROSITE" id="PS01209">
    <property type="entry name" value="LDLRA_1"/>
    <property type="match status" value="2"/>
</dbReference>
<keyword evidence="2 12" id="KW-0245">EGF-like domain</keyword>
<dbReference type="FunFam" id="2.120.10.30:FF:000241">
    <property type="entry name" value="Low-density lipoprotein receptor-related protein 6"/>
    <property type="match status" value="1"/>
</dbReference>
<gene>
    <name evidence="18" type="primary">Lrp4</name>
    <name evidence="18" type="ORF">Tcan_09319</name>
</gene>
<dbReference type="InterPro" id="IPR018097">
    <property type="entry name" value="EGF_Ca-bd_CS"/>
</dbReference>
<evidence type="ECO:0000256" key="3">
    <source>
        <dbReference type="ARBA" id="ARBA00022583"/>
    </source>
</evidence>
<dbReference type="Proteomes" id="UP000031036">
    <property type="component" value="Unassembled WGS sequence"/>
</dbReference>
<feature type="domain" description="EGF-like" evidence="17">
    <location>
        <begin position="684"/>
        <end position="727"/>
    </location>
</feature>
<dbReference type="PROSITE" id="PS00022">
    <property type="entry name" value="EGF_1"/>
    <property type="match status" value="1"/>
</dbReference>
<evidence type="ECO:0000256" key="6">
    <source>
        <dbReference type="ARBA" id="ARBA00022737"/>
    </source>
</evidence>
<evidence type="ECO:0000256" key="5">
    <source>
        <dbReference type="ARBA" id="ARBA00022729"/>
    </source>
</evidence>
<feature type="disulfide bond" evidence="13">
    <location>
        <begin position="139"/>
        <end position="154"/>
    </location>
</feature>
<evidence type="ECO:0000256" key="15">
    <source>
        <dbReference type="SAM" id="Phobius"/>
    </source>
</evidence>
<dbReference type="GO" id="GO:0005886">
    <property type="term" value="C:plasma membrane"/>
    <property type="evidence" value="ECO:0007669"/>
    <property type="project" value="TreeGrafter"/>
</dbReference>
<dbReference type="Gene3D" id="2.10.25.10">
    <property type="entry name" value="Laminin"/>
    <property type="match status" value="3"/>
</dbReference>
<dbReference type="STRING" id="6265.A0A0B2VBT4"/>
<feature type="disulfide bond" evidence="13">
    <location>
        <begin position="93"/>
        <end position="108"/>
    </location>
</feature>
<dbReference type="InterPro" id="IPR011042">
    <property type="entry name" value="6-blade_b-propeller_TolB-like"/>
</dbReference>
<dbReference type="GO" id="GO:0043235">
    <property type="term" value="C:receptor complex"/>
    <property type="evidence" value="ECO:0007669"/>
    <property type="project" value="TreeGrafter"/>
</dbReference>
<dbReference type="PROSITE" id="PS50068">
    <property type="entry name" value="LDLRA_2"/>
    <property type="match status" value="5"/>
</dbReference>
<dbReference type="SMART" id="SM00181">
    <property type="entry name" value="EGF"/>
    <property type="match status" value="4"/>
</dbReference>
<evidence type="ECO:0000256" key="1">
    <source>
        <dbReference type="ARBA" id="ARBA00004479"/>
    </source>
</evidence>
<dbReference type="FunFam" id="2.10.25.10:FF:000009">
    <property type="entry name" value="Low-density lipoprotein receptor isoform 1"/>
    <property type="match status" value="1"/>
</dbReference>
<dbReference type="InterPro" id="IPR001881">
    <property type="entry name" value="EGF-like_Ca-bd_dom"/>
</dbReference>
<dbReference type="SUPFAM" id="SSF63825">
    <property type="entry name" value="YWTD domain"/>
    <property type="match status" value="1"/>
</dbReference>
<dbReference type="SMART" id="SM00192">
    <property type="entry name" value="LDLa"/>
    <property type="match status" value="5"/>
</dbReference>
<keyword evidence="9 12" id="KW-1015">Disulfide bond</keyword>
<feature type="disulfide bond" evidence="13">
    <location>
        <begin position="74"/>
        <end position="86"/>
    </location>
</feature>
<feature type="repeat" description="LDL-receptor class B" evidence="14">
    <location>
        <begin position="491"/>
        <end position="537"/>
    </location>
</feature>
<evidence type="ECO:0000256" key="9">
    <source>
        <dbReference type="ARBA" id="ARBA00023157"/>
    </source>
</evidence>
<dbReference type="PROSITE" id="PS01186">
    <property type="entry name" value="EGF_2"/>
    <property type="match status" value="2"/>
</dbReference>
<evidence type="ECO:0000256" key="10">
    <source>
        <dbReference type="ARBA" id="ARBA00023170"/>
    </source>
</evidence>
<dbReference type="InterPro" id="IPR051221">
    <property type="entry name" value="LDLR-related"/>
</dbReference>
<dbReference type="Gene3D" id="2.120.10.30">
    <property type="entry name" value="TolB, C-terminal domain"/>
    <property type="match status" value="1"/>
</dbReference>
<feature type="disulfide bond" evidence="13">
    <location>
        <begin position="120"/>
        <end position="132"/>
    </location>
</feature>
<feature type="chain" id="PRO_5002078116" evidence="16">
    <location>
        <begin position="24"/>
        <end position="857"/>
    </location>
</feature>
<evidence type="ECO:0000256" key="11">
    <source>
        <dbReference type="ARBA" id="ARBA00023180"/>
    </source>
</evidence>
<evidence type="ECO:0000256" key="4">
    <source>
        <dbReference type="ARBA" id="ARBA00022692"/>
    </source>
</evidence>
<keyword evidence="4 15" id="KW-0812">Transmembrane</keyword>
<dbReference type="SUPFAM" id="SSF57424">
    <property type="entry name" value="LDL receptor-like module"/>
    <property type="match status" value="4"/>
</dbReference>
<keyword evidence="18" id="KW-0449">Lipoprotein</keyword>
<dbReference type="InterPro" id="IPR000742">
    <property type="entry name" value="EGF"/>
</dbReference>
<dbReference type="GO" id="GO:0006897">
    <property type="term" value="P:endocytosis"/>
    <property type="evidence" value="ECO:0007669"/>
    <property type="project" value="UniProtKB-KW"/>
</dbReference>
<evidence type="ECO:0000256" key="13">
    <source>
        <dbReference type="PROSITE-ProRule" id="PRU00124"/>
    </source>
</evidence>
<feature type="disulfide bond" evidence="12">
    <location>
        <begin position="717"/>
        <end position="726"/>
    </location>
</feature>
<dbReference type="Pfam" id="PF00057">
    <property type="entry name" value="Ldl_recept_a"/>
    <property type="match status" value="4"/>
</dbReference>
<dbReference type="PROSITE" id="PS00010">
    <property type="entry name" value="ASX_HYDROXYL"/>
    <property type="match status" value="1"/>
</dbReference>
<protein>
    <submittedName>
        <fullName evidence="18">Low-density lipoprotein receptor-related protein 4</fullName>
    </submittedName>
</protein>